<comment type="caution">
    <text evidence="7">The sequence shown here is derived from an EMBL/GenBank/DDBJ whole genome shotgun (WGS) entry which is preliminary data.</text>
</comment>
<evidence type="ECO:0000256" key="5">
    <source>
        <dbReference type="SAM" id="MobiDB-lite"/>
    </source>
</evidence>
<dbReference type="InterPro" id="IPR016159">
    <property type="entry name" value="Cullin_repeat-like_dom_sf"/>
</dbReference>
<dbReference type="AlphaFoldDB" id="A0AAU9NJQ6"/>
<dbReference type="Proteomes" id="UP001157418">
    <property type="component" value="Unassembled WGS sequence"/>
</dbReference>
<feature type="compositionally biased region" description="Gly residues" evidence="5">
    <location>
        <begin position="11"/>
        <end position="24"/>
    </location>
</feature>
<dbReference type="InterPro" id="IPR004140">
    <property type="entry name" value="Exo70"/>
</dbReference>
<keyword evidence="4" id="KW-0653">Protein transport</keyword>
<dbReference type="Pfam" id="PF03081">
    <property type="entry name" value="Exo70_C"/>
    <property type="match status" value="1"/>
</dbReference>
<dbReference type="PANTHER" id="PTHR12542:SF41">
    <property type="entry name" value="EXOCYST COMPLEX COMPONENT 7"/>
    <property type="match status" value="1"/>
</dbReference>
<keyword evidence="3 4" id="KW-0268">Exocytosis</keyword>
<keyword evidence="2 4" id="KW-0813">Transport</keyword>
<evidence type="ECO:0000313" key="8">
    <source>
        <dbReference type="Proteomes" id="UP001157418"/>
    </source>
</evidence>
<dbReference type="GO" id="GO:0006887">
    <property type="term" value="P:exocytosis"/>
    <property type="evidence" value="ECO:0007669"/>
    <property type="project" value="UniProtKB-KW"/>
</dbReference>
<gene>
    <name evidence="7" type="ORF">LVIROSA_LOCUS24338</name>
</gene>
<protein>
    <recommendedName>
        <fullName evidence="4">Exocyst subunit Exo70 family protein</fullName>
    </recommendedName>
</protein>
<reference evidence="7 8" key="1">
    <citation type="submission" date="2022-01" db="EMBL/GenBank/DDBJ databases">
        <authorList>
            <person name="Xiong W."/>
            <person name="Schranz E."/>
        </authorList>
    </citation>
    <scope>NUCLEOTIDE SEQUENCE [LARGE SCALE GENOMIC DNA]</scope>
</reference>
<dbReference type="InterPro" id="IPR046364">
    <property type="entry name" value="Exo70_C"/>
</dbReference>
<evidence type="ECO:0000256" key="3">
    <source>
        <dbReference type="ARBA" id="ARBA00022483"/>
    </source>
</evidence>
<evidence type="ECO:0000256" key="1">
    <source>
        <dbReference type="ARBA" id="ARBA00006756"/>
    </source>
</evidence>
<dbReference type="SUPFAM" id="SSF74788">
    <property type="entry name" value="Cullin repeat-like"/>
    <property type="match status" value="1"/>
</dbReference>
<dbReference type="GO" id="GO:0015031">
    <property type="term" value="P:protein transport"/>
    <property type="evidence" value="ECO:0007669"/>
    <property type="project" value="UniProtKB-KW"/>
</dbReference>
<evidence type="ECO:0000256" key="4">
    <source>
        <dbReference type="RuleBase" id="RU365026"/>
    </source>
</evidence>
<evidence type="ECO:0000313" key="7">
    <source>
        <dbReference type="EMBL" id="CAH1438056.1"/>
    </source>
</evidence>
<dbReference type="EMBL" id="CAKMRJ010004445">
    <property type="protein sequence ID" value="CAH1438056.1"/>
    <property type="molecule type" value="Genomic_DNA"/>
</dbReference>
<keyword evidence="8" id="KW-1185">Reference proteome</keyword>
<comment type="function">
    <text evidence="4">Component of the exocyst complex.</text>
</comment>
<name>A0AAU9NJQ6_9ASTR</name>
<dbReference type="PANTHER" id="PTHR12542">
    <property type="entry name" value="EXOCYST COMPLEX PROTEIN EXO70"/>
    <property type="match status" value="1"/>
</dbReference>
<feature type="domain" description="Exocyst complex subunit Exo70 C-terminal" evidence="6">
    <location>
        <begin position="2"/>
        <end position="104"/>
    </location>
</feature>
<accession>A0AAU9NJQ6</accession>
<dbReference type="GO" id="GO:0005546">
    <property type="term" value="F:phosphatidylinositol-4,5-bisphosphate binding"/>
    <property type="evidence" value="ECO:0007669"/>
    <property type="project" value="InterPro"/>
</dbReference>
<organism evidence="7 8">
    <name type="scientific">Lactuca virosa</name>
    <dbReference type="NCBI Taxonomy" id="75947"/>
    <lineage>
        <taxon>Eukaryota</taxon>
        <taxon>Viridiplantae</taxon>
        <taxon>Streptophyta</taxon>
        <taxon>Embryophyta</taxon>
        <taxon>Tracheophyta</taxon>
        <taxon>Spermatophyta</taxon>
        <taxon>Magnoliopsida</taxon>
        <taxon>eudicotyledons</taxon>
        <taxon>Gunneridae</taxon>
        <taxon>Pentapetalae</taxon>
        <taxon>asterids</taxon>
        <taxon>campanulids</taxon>
        <taxon>Asterales</taxon>
        <taxon>Asteraceae</taxon>
        <taxon>Cichorioideae</taxon>
        <taxon>Cichorieae</taxon>
        <taxon>Lactucinae</taxon>
        <taxon>Lactuca</taxon>
    </lineage>
</organism>
<sequence>MQCLSIQGLSSSGGGSVGGDGVGNSSGASRALVKDRLKIFSGQFEELHQRQSQWTVPDTKLRESPRLAVVEVLFPAYRSFIKRVGKNPHKYIRYSAKDLDRMLGEFFEGKTLNEAR</sequence>
<evidence type="ECO:0000259" key="6">
    <source>
        <dbReference type="Pfam" id="PF03081"/>
    </source>
</evidence>
<comment type="similarity">
    <text evidence="1 4">Belongs to the EXO70 family.</text>
</comment>
<proteinExistence type="inferred from homology"/>
<dbReference type="GO" id="GO:0000145">
    <property type="term" value="C:exocyst"/>
    <property type="evidence" value="ECO:0007669"/>
    <property type="project" value="InterPro"/>
</dbReference>
<evidence type="ECO:0000256" key="2">
    <source>
        <dbReference type="ARBA" id="ARBA00022448"/>
    </source>
</evidence>
<feature type="region of interest" description="Disordered" evidence="5">
    <location>
        <begin position="1"/>
        <end position="27"/>
    </location>
</feature>
<dbReference type="Gene3D" id="1.20.1280.170">
    <property type="entry name" value="Exocyst complex component Exo70"/>
    <property type="match status" value="1"/>
</dbReference>